<comment type="caution">
    <text evidence="1">The sequence shown here is derived from an EMBL/GenBank/DDBJ whole genome shotgun (WGS) entry which is preliminary data.</text>
</comment>
<protein>
    <submittedName>
        <fullName evidence="1">Uncharacterized protein</fullName>
    </submittedName>
</protein>
<gene>
    <name evidence="1" type="ORF">V6N12_013369</name>
</gene>
<dbReference type="EMBL" id="JBBPBM010000035">
    <property type="protein sequence ID" value="KAK8530869.1"/>
    <property type="molecule type" value="Genomic_DNA"/>
</dbReference>
<accession>A0ABR2D6A5</accession>
<evidence type="ECO:0000313" key="1">
    <source>
        <dbReference type="EMBL" id="KAK8530869.1"/>
    </source>
</evidence>
<keyword evidence="2" id="KW-1185">Reference proteome</keyword>
<evidence type="ECO:0000313" key="2">
    <source>
        <dbReference type="Proteomes" id="UP001472677"/>
    </source>
</evidence>
<reference evidence="1 2" key="1">
    <citation type="journal article" date="2024" name="G3 (Bethesda)">
        <title>Genome assembly of Hibiscus sabdariffa L. provides insights into metabolisms of medicinal natural products.</title>
        <authorList>
            <person name="Kim T."/>
        </authorList>
    </citation>
    <scope>NUCLEOTIDE SEQUENCE [LARGE SCALE GENOMIC DNA]</scope>
    <source>
        <strain evidence="1">TK-2024</strain>
        <tissue evidence="1">Old leaves</tissue>
    </source>
</reference>
<name>A0ABR2D6A5_9ROSI</name>
<proteinExistence type="predicted"/>
<organism evidence="1 2">
    <name type="scientific">Hibiscus sabdariffa</name>
    <name type="common">roselle</name>
    <dbReference type="NCBI Taxonomy" id="183260"/>
    <lineage>
        <taxon>Eukaryota</taxon>
        <taxon>Viridiplantae</taxon>
        <taxon>Streptophyta</taxon>
        <taxon>Embryophyta</taxon>
        <taxon>Tracheophyta</taxon>
        <taxon>Spermatophyta</taxon>
        <taxon>Magnoliopsida</taxon>
        <taxon>eudicotyledons</taxon>
        <taxon>Gunneridae</taxon>
        <taxon>Pentapetalae</taxon>
        <taxon>rosids</taxon>
        <taxon>malvids</taxon>
        <taxon>Malvales</taxon>
        <taxon>Malvaceae</taxon>
        <taxon>Malvoideae</taxon>
        <taxon>Hibiscus</taxon>
    </lineage>
</organism>
<dbReference type="Proteomes" id="UP001472677">
    <property type="component" value="Unassembled WGS sequence"/>
</dbReference>
<sequence length="276" mass="29379">MDTENLNPTSDYVIIQSGRPPDPAAAVPASNDSMVTDAVAAVQTDLRVSPHPSFRDMIAGNFLSERKDNFISDLDVDLLDEDVIVNNYGVFSEICSDGGSRFDVLNVEDSGHPQVQASVAQLVTSTDEQLSEHPGLPASSSHTVPEHMTEVVVQHQLNSRVSGEIVIEKPVVAESNPVVGITSVVIAAKDKVVNAPSSLKPETHKAVCILEENQPRVLKDHNGCQSYGPIRLTAAKGVRRSSAAVKNLPQKEGRVKKKGGLEGGKDSGCGLGFVIV</sequence>